<dbReference type="EMBL" id="CP005587">
    <property type="protein sequence ID" value="AGK59019.1"/>
    <property type="molecule type" value="Genomic_DNA"/>
</dbReference>
<dbReference type="Pfam" id="PF05708">
    <property type="entry name" value="Peptidase_C92"/>
    <property type="match status" value="1"/>
</dbReference>
<dbReference type="HOGENOM" id="CLU_594178_0_0_5"/>
<reference evidence="1 2" key="1">
    <citation type="journal article" date="2013" name="Genome Announc.">
        <title>Genome sequences for three denitrifying bacterial strains isolated from a uranium- and nitrate-contaminated subsurface environment.</title>
        <authorList>
            <person name="Venkatramanan R."/>
            <person name="Prakash O."/>
            <person name="Woyke T."/>
            <person name="Chain P."/>
            <person name="Goodwin L.A."/>
            <person name="Watson D."/>
            <person name="Brooks S."/>
            <person name="Kostka J.E."/>
            <person name="Green S.J."/>
        </authorList>
    </citation>
    <scope>NUCLEOTIDE SEQUENCE [LARGE SCALE GENOMIC DNA]</scope>
    <source>
        <strain evidence="1 2">1NES1</strain>
    </source>
</reference>
<dbReference type="KEGG" id="hdt:HYPDE_36738"/>
<gene>
    <name evidence="1" type="ORF">HYPDE_36738</name>
</gene>
<sequence>MAPVASSSFENDLERIEILAATPVTSTALLERNLNCIYEQAAAARFDDYDVASIARVAPSVMYRLFDLRVGLREKLAHYEMLGLMTPAAIQGFRDVFRVLRYMSDMLGEIASIGPYSGDSGYLLRGFTGEENNTLINYAFYRDGRAVAFRSGDVILVRGRAHNSAAIARIGDVDSQFSHIGIVHIDDRGDHWMVESLIEDGAIINPLGKALDHDIVRAVLYRNRDADLAARAAKSIFDYVAASRVRGGKRILYDFSMRTDETRNLFCSKLVRLAFAQASGGRFVLPTYPTRIVCKNRDFLDRVGVATDMTFAPADIDMESSFDLVAEWQDYRETANVRLQDFTMDKLFDWMERYNYRFDETSAIRLVSVLGRFASHFSEGAKQTLSSVFPRVPANMPRKTVAVVAMLHKTAEPIYHELQRQNQQLVMETGVPMHGLDIFSALEAIRERCGNRIGYLVRNGSW</sequence>
<keyword evidence="2" id="KW-1185">Reference proteome</keyword>
<dbReference type="eggNOG" id="ENOG5032R9J">
    <property type="taxonomic scope" value="Bacteria"/>
</dbReference>
<dbReference type="Gene3D" id="3.90.1720.10">
    <property type="entry name" value="endopeptidase domain like (from Nostoc punctiforme)"/>
    <property type="match status" value="1"/>
</dbReference>
<evidence type="ECO:0008006" key="3">
    <source>
        <dbReference type="Google" id="ProtNLM"/>
    </source>
</evidence>
<accession>N0B642</accession>
<evidence type="ECO:0000313" key="1">
    <source>
        <dbReference type="EMBL" id="AGK59019.1"/>
    </source>
</evidence>
<protein>
    <recommendedName>
        <fullName evidence="3">Permuted papain-like amidase enzyme, YaeF/YiiX, C92 family</fullName>
    </recommendedName>
</protein>
<organism evidence="1 2">
    <name type="scientific">Hyphomicrobium denitrificans 1NES1</name>
    <dbReference type="NCBI Taxonomy" id="670307"/>
    <lineage>
        <taxon>Bacteria</taxon>
        <taxon>Pseudomonadati</taxon>
        <taxon>Pseudomonadota</taxon>
        <taxon>Alphaproteobacteria</taxon>
        <taxon>Hyphomicrobiales</taxon>
        <taxon>Hyphomicrobiaceae</taxon>
        <taxon>Hyphomicrobium</taxon>
    </lineage>
</organism>
<dbReference type="Proteomes" id="UP000005952">
    <property type="component" value="Chromosome"/>
</dbReference>
<name>N0B642_9HYPH</name>
<dbReference type="InterPro" id="IPR024453">
    <property type="entry name" value="Peptidase_C92"/>
</dbReference>
<proteinExistence type="predicted"/>
<evidence type="ECO:0000313" key="2">
    <source>
        <dbReference type="Proteomes" id="UP000005952"/>
    </source>
</evidence>
<dbReference type="SUPFAM" id="SSF54001">
    <property type="entry name" value="Cysteine proteinases"/>
    <property type="match status" value="1"/>
</dbReference>
<dbReference type="InterPro" id="IPR038765">
    <property type="entry name" value="Papain-like_cys_pep_sf"/>
</dbReference>
<dbReference type="STRING" id="670307.HYPDE_36738"/>
<dbReference type="AlphaFoldDB" id="N0B642"/>